<reference evidence="3" key="1">
    <citation type="journal article" date="2019" name="Int. J. Syst. Evol. Microbiol.">
        <title>The Global Catalogue of Microorganisms (GCM) 10K type strain sequencing project: providing services to taxonomists for standard genome sequencing and annotation.</title>
        <authorList>
            <consortium name="The Broad Institute Genomics Platform"/>
            <consortium name="The Broad Institute Genome Sequencing Center for Infectious Disease"/>
            <person name="Wu L."/>
            <person name="Ma J."/>
        </authorList>
    </citation>
    <scope>NUCLEOTIDE SEQUENCE [LARGE SCALE GENOMIC DNA]</scope>
    <source>
        <strain evidence="3">NBRC 111756</strain>
    </source>
</reference>
<evidence type="ECO:0000313" key="2">
    <source>
        <dbReference type="EMBL" id="MFC6670770.1"/>
    </source>
</evidence>
<comment type="caution">
    <text evidence="2">The sequence shown here is derived from an EMBL/GenBank/DDBJ whole genome shotgun (WGS) entry which is preliminary data.</text>
</comment>
<dbReference type="InterPro" id="IPR003593">
    <property type="entry name" value="AAA+_ATPase"/>
</dbReference>
<dbReference type="EMBL" id="JBHSWE010000001">
    <property type="protein sequence ID" value="MFC6670770.1"/>
    <property type="molecule type" value="Genomic_DNA"/>
</dbReference>
<dbReference type="PANTHER" id="PTHR10887">
    <property type="entry name" value="DNA2/NAM7 HELICASE FAMILY"/>
    <property type="match status" value="1"/>
</dbReference>
<dbReference type="RefSeq" id="WP_379909270.1">
    <property type="nucleotide sequence ID" value="NZ_JBHSWE010000001.1"/>
</dbReference>
<feature type="domain" description="AAA+ ATPase" evidence="1">
    <location>
        <begin position="473"/>
        <end position="771"/>
    </location>
</feature>
<proteinExistence type="predicted"/>
<dbReference type="Gene3D" id="3.40.50.300">
    <property type="entry name" value="P-loop containing nucleotide triphosphate hydrolases"/>
    <property type="match status" value="1"/>
</dbReference>
<dbReference type="SUPFAM" id="SSF52540">
    <property type="entry name" value="P-loop containing nucleoside triphosphate hydrolases"/>
    <property type="match status" value="1"/>
</dbReference>
<dbReference type="Pfam" id="PF13086">
    <property type="entry name" value="AAA_11"/>
    <property type="match status" value="2"/>
</dbReference>
<organism evidence="2 3">
    <name type="scientific">Marinobacterium aestuariivivens</name>
    <dbReference type="NCBI Taxonomy" id="1698799"/>
    <lineage>
        <taxon>Bacteria</taxon>
        <taxon>Pseudomonadati</taxon>
        <taxon>Pseudomonadota</taxon>
        <taxon>Gammaproteobacteria</taxon>
        <taxon>Oceanospirillales</taxon>
        <taxon>Oceanospirillaceae</taxon>
        <taxon>Marinobacterium</taxon>
    </lineage>
</organism>
<evidence type="ECO:0000259" key="1">
    <source>
        <dbReference type="SMART" id="SM00382"/>
    </source>
</evidence>
<keyword evidence="3" id="KW-1185">Reference proteome</keyword>
<name>A0ABW1ZZY5_9GAMM</name>
<evidence type="ECO:0000313" key="3">
    <source>
        <dbReference type="Proteomes" id="UP001596422"/>
    </source>
</evidence>
<dbReference type="InterPro" id="IPR041677">
    <property type="entry name" value="DNA2/NAM7_AAA_11"/>
</dbReference>
<protein>
    <submittedName>
        <fullName evidence="2">AAA domain-containing protein</fullName>
    </submittedName>
</protein>
<dbReference type="SMART" id="SM00382">
    <property type="entry name" value="AAA"/>
    <property type="match status" value="1"/>
</dbReference>
<accession>A0ABW1ZZY5</accession>
<dbReference type="PANTHER" id="PTHR10887:SF495">
    <property type="entry name" value="HELICASE SENATAXIN ISOFORM X1-RELATED"/>
    <property type="match status" value="1"/>
</dbReference>
<gene>
    <name evidence="2" type="ORF">ACFQDL_12335</name>
</gene>
<dbReference type="InterPro" id="IPR045055">
    <property type="entry name" value="DNA2/NAM7-like"/>
</dbReference>
<dbReference type="Proteomes" id="UP001596422">
    <property type="component" value="Unassembled WGS sequence"/>
</dbReference>
<sequence>MANPFFVALGDRNGTLEEAASRGLEPFRHYLQNAINASRNRQVSCRWKPLDAQQWRLSIEAEVYRVHPFSEVELLLSEPGWYAITRDLVEDIPLDDSFALDPDDPVIVGKGRDRQNIRLTVADVRQRAGEVQVRLGEGLDLDRISWCGYALGVRSLDVALDSELKLDIDGRTRRASRVEGSRYRIDGAVEPTSELTCEGQRLAFRVLKSFDPASLGSPDLYRREGESYLLFAEREPKGILGRVEPETQRWYQGLGASHLSVDGAPLQEQHWKCESVPDKGRLYLQLTALEAGAPSLPGQVSLTAQPNVTLSCNRIESRDKWIQLIEDDEADDQQAGQSSLEYFFGDNIRILDSKAKRGDEGYSIIKARPDECQLLLRRGKGKGGNSVFPTQDQLQVQVDTSQLEKQKQAIQSLQRDPALAHASLIRLFEHRERTRWPEVEAVPEVDINWQVLTDITFDGCDRQREFVSKALATPDFAILDGPPGTGKTTTILELIVQLVRRGQRVLLSASTHAAINNVLERIQRDRVLAAEVFPLRIGDENRAVGVEAMQYDNQLKELRDQTGFEVSEQLLVDASNLVCGTTIGILRLFRNRALGLEAGEPPFDVLIVDECSKTTFQEFLVPARYARRWVLVGDERQLSPFAEREQITANLDQLMLKPGKSKEPAVLLDPAIQKACFYLQEFHPYRDRLIVPVSLPVLRALGAELQHRDPKAHEEILLLGPKQQGVNMPGCWLTPERCSEEPYHLYAHNLIFIEEGLLPELRDRLPDDAILLHPDWQESGHAFRHRAGWANRHQFRLRGREVLNDGFEVHQKVSDRLGSTGWSDEVCWRLEREYWLRFLKGNKHAYLKEQLDRLLPKSVQADGRIYTLRNIAFPSILEALSGDGLEKKGKMSPPL</sequence>
<dbReference type="InterPro" id="IPR027417">
    <property type="entry name" value="P-loop_NTPase"/>
</dbReference>